<reference evidence="1" key="1">
    <citation type="journal article" date="2020" name="Nature">
        <title>Giant virus diversity and host interactions through global metagenomics.</title>
        <authorList>
            <person name="Schulz F."/>
            <person name="Roux S."/>
            <person name="Paez-Espino D."/>
            <person name="Jungbluth S."/>
            <person name="Walsh D.A."/>
            <person name="Denef V.J."/>
            <person name="McMahon K.D."/>
            <person name="Konstantinidis K.T."/>
            <person name="Eloe-Fadrosh E.A."/>
            <person name="Kyrpides N.C."/>
            <person name="Woyke T."/>
        </authorList>
    </citation>
    <scope>NUCLEOTIDE SEQUENCE</scope>
    <source>
        <strain evidence="1">GVMAG-S-1021933-23</strain>
    </source>
</reference>
<name>A0A6C0ADJ8_9ZZZZ</name>
<protein>
    <submittedName>
        <fullName evidence="1">Uncharacterized protein</fullName>
    </submittedName>
</protein>
<organism evidence="1">
    <name type="scientific">viral metagenome</name>
    <dbReference type="NCBI Taxonomy" id="1070528"/>
    <lineage>
        <taxon>unclassified sequences</taxon>
        <taxon>metagenomes</taxon>
        <taxon>organismal metagenomes</taxon>
    </lineage>
</organism>
<evidence type="ECO:0000313" key="1">
    <source>
        <dbReference type="EMBL" id="QHS77799.1"/>
    </source>
</evidence>
<sequence>MEKLIEDSNFIKNLEDNFSKKSLEKILGFKLKNIIKFYEGKYDFSDSQFVKITKKLHYLECEKLQEILIIIYFKQNLKNYIFEIFNDDILHKMFNINYENDLLSTLIKYGYLDAVKYYFIGISISRSIILAIEYNQLEILKFLFSKTGENFIESFNEYFKYAFNSKFKEIINYFLEFIDFNYLIRSLEKELGTYESIVFSFPILKSIFLGEIESIYDYSYDSRKNILFKYRLNIKNSLNIFILKTIKEGNVETLKFLIENLSVDFFEPLKIEYNDLYGKHLFELGYVEDSDSDESQSDFNEVTYKFTGFMGDFFIYQYFFDISLNNKNSPISEFLLNKGDFEIKNKNVNYYLENYNLYTLKILDIDNKEIKYFCENIQKHKLLNEASLEFIKWIYSFGFLNLDIEDLYEIKNLELIKWMIKKNKYSKELDLKYLLNNTDDFQIIDFYIKKNIFNNEILLEMFSDEKNSNNFIKLYKILIKSLNSYSEFYKIVLIKVMKSKNFKKFFFNNGAVKIL</sequence>
<dbReference type="AlphaFoldDB" id="A0A6C0ADJ8"/>
<accession>A0A6C0ADJ8</accession>
<dbReference type="EMBL" id="MN740593">
    <property type="protein sequence ID" value="QHS77799.1"/>
    <property type="molecule type" value="Genomic_DNA"/>
</dbReference>
<proteinExistence type="predicted"/>